<feature type="region of interest" description="Disordered" evidence="8">
    <location>
        <begin position="1"/>
        <end position="37"/>
    </location>
</feature>
<feature type="compositionally biased region" description="Low complexity" evidence="8">
    <location>
        <begin position="1"/>
        <end position="16"/>
    </location>
</feature>
<keyword evidence="5 7" id="KW-0862">Zinc</keyword>
<feature type="domain" description="Peptidase M3A/M3B catalytic" evidence="9">
    <location>
        <begin position="262"/>
        <end position="706"/>
    </location>
</feature>
<organism evidence="10 11">
    <name type="scientific">Dietzia kunjamensis subsp. schimae</name>
    <dbReference type="NCBI Taxonomy" id="498198"/>
    <lineage>
        <taxon>Bacteria</taxon>
        <taxon>Bacillati</taxon>
        <taxon>Actinomycetota</taxon>
        <taxon>Actinomycetes</taxon>
        <taxon>Mycobacteriales</taxon>
        <taxon>Dietziaceae</taxon>
        <taxon>Dietzia</taxon>
    </lineage>
</organism>
<proteinExistence type="inferred from homology"/>
<dbReference type="SUPFAM" id="SSF55486">
    <property type="entry name" value="Metalloproteases ('zincins'), catalytic domain"/>
    <property type="match status" value="1"/>
</dbReference>
<keyword evidence="2 7" id="KW-0645">Protease</keyword>
<evidence type="ECO:0000259" key="9">
    <source>
        <dbReference type="Pfam" id="PF01432"/>
    </source>
</evidence>
<keyword evidence="6 7" id="KW-0482">Metalloprotease</keyword>
<protein>
    <submittedName>
        <fullName evidence="10">Peptidyl-dipeptidase Dcp</fullName>
    </submittedName>
</protein>
<reference evidence="10 11" key="1">
    <citation type="submission" date="2017-05" db="EMBL/GenBank/DDBJ databases">
        <authorList>
            <person name="Varghese N."/>
            <person name="Submissions S."/>
        </authorList>
    </citation>
    <scope>NUCLEOTIDE SEQUENCE [LARGE SCALE GENOMIC DNA]</scope>
    <source>
        <strain evidence="10 11">DSM 45139</strain>
    </source>
</reference>
<dbReference type="EMBL" id="FXTG01000006">
    <property type="protein sequence ID" value="SMO78538.1"/>
    <property type="molecule type" value="Genomic_DNA"/>
</dbReference>
<dbReference type="Gene3D" id="1.10.1370.10">
    <property type="entry name" value="Neurolysin, domain 3"/>
    <property type="match status" value="1"/>
</dbReference>
<evidence type="ECO:0000256" key="5">
    <source>
        <dbReference type="ARBA" id="ARBA00022833"/>
    </source>
</evidence>
<evidence type="ECO:0000256" key="2">
    <source>
        <dbReference type="ARBA" id="ARBA00022670"/>
    </source>
</evidence>
<dbReference type="PANTHER" id="PTHR43660">
    <property type="entry name" value="DIPEPTIDYL CARBOXYPEPTIDASE"/>
    <property type="match status" value="1"/>
</dbReference>
<comment type="cofactor">
    <cofactor evidence="7">
        <name>Zn(2+)</name>
        <dbReference type="ChEBI" id="CHEBI:29105"/>
    </cofactor>
    <text evidence="7">Binds 1 zinc ion.</text>
</comment>
<dbReference type="CDD" id="cd06456">
    <property type="entry name" value="M3A_DCP"/>
    <property type="match status" value="1"/>
</dbReference>
<dbReference type="Gene3D" id="1.10.1370.40">
    <property type="match status" value="1"/>
</dbReference>
<evidence type="ECO:0000256" key="3">
    <source>
        <dbReference type="ARBA" id="ARBA00022723"/>
    </source>
</evidence>
<evidence type="ECO:0000256" key="4">
    <source>
        <dbReference type="ARBA" id="ARBA00022801"/>
    </source>
</evidence>
<dbReference type="PANTHER" id="PTHR43660:SF1">
    <property type="entry name" value="DIPEPTIDYL CARBOXYPEPTIDASE"/>
    <property type="match status" value="1"/>
</dbReference>
<keyword evidence="11" id="KW-1185">Reference proteome</keyword>
<accession>A0ABY1N2R8</accession>
<dbReference type="InterPro" id="IPR045090">
    <property type="entry name" value="Pept_M3A_M3B"/>
</dbReference>
<gene>
    <name evidence="10" type="ORF">SAMN06265174_10636</name>
</gene>
<sequence>MTPGPAAAGADATAGGRRLPHMTLPTSEASRHPLLDESPLPYGLPDFAAIREEDLEPAIRTAIDDHAAEVAAIVAYPESATVDNTVVALERSGLALDRVLSVFYGLLGPDATKARLDVDRVVSPLLAAHHSAVMTNPVLFGRVDAVLSALEAGELEVDDETERLVRRHHRDLLRAGAALDDAGRARLTAIDTRLAELTTEFGENLLASTTELAVPVSDEAELAGLSDSMRSTLAAVAAESGREGWLIPLGLPTVQPISALLDDAGLRHRVMEASLGRGATPGHDNTPVVLEIVRLRAERARLLGLGCHAEHVLAVETAGSPEAARGLLLDVVDAAVTNARNEAKDLLGGDDRDLNPADWAWASERLRAERFRVDDATVRPYFELERVLRDGVMHAASELYGLRFAERNDLRGFLPDVRVIEVFDDERAEPDAGVGLLLLDYYARPTKRGGAWMSSFRDQSRLLDSRPVVVNVMNLARPAAGQPTLLTMDEVTTMFHEFGHALHGLLSDVEYPVFSGTSVPRDFVEFPSQVNEMWARRPEMLAHYARHVETGAPIAEDLVERMREAERFGEGQATVEYLGAALLDLAWHSLSPEEADAVTDVDEFEARVLAEAGLDVPGIEPRYRSRYFQHIFAGGYSAAYYSYFWAEVLDADATEWFVESGGLKRSSGERMRREVLSRGGAIDFLDAYRRMRGSEPSTAALLRRRGLDSSVVGGHAVATAGRS</sequence>
<evidence type="ECO:0000256" key="1">
    <source>
        <dbReference type="ARBA" id="ARBA00006040"/>
    </source>
</evidence>
<evidence type="ECO:0000256" key="7">
    <source>
        <dbReference type="RuleBase" id="RU003435"/>
    </source>
</evidence>
<evidence type="ECO:0000313" key="11">
    <source>
        <dbReference type="Proteomes" id="UP000315460"/>
    </source>
</evidence>
<dbReference type="InterPro" id="IPR001567">
    <property type="entry name" value="Pept_M3A_M3B_dom"/>
</dbReference>
<dbReference type="Proteomes" id="UP000315460">
    <property type="component" value="Unassembled WGS sequence"/>
</dbReference>
<dbReference type="Gene3D" id="3.40.390.10">
    <property type="entry name" value="Collagenase (Catalytic Domain)"/>
    <property type="match status" value="1"/>
</dbReference>
<keyword evidence="4 7" id="KW-0378">Hydrolase</keyword>
<evidence type="ECO:0000256" key="8">
    <source>
        <dbReference type="SAM" id="MobiDB-lite"/>
    </source>
</evidence>
<comment type="caution">
    <text evidence="10">The sequence shown here is derived from an EMBL/GenBank/DDBJ whole genome shotgun (WGS) entry which is preliminary data.</text>
</comment>
<name>A0ABY1N2R8_9ACTN</name>
<dbReference type="Pfam" id="PF01432">
    <property type="entry name" value="Peptidase_M3"/>
    <property type="match status" value="1"/>
</dbReference>
<evidence type="ECO:0000256" key="6">
    <source>
        <dbReference type="ARBA" id="ARBA00023049"/>
    </source>
</evidence>
<comment type="similarity">
    <text evidence="1 7">Belongs to the peptidase M3 family.</text>
</comment>
<dbReference type="InterPro" id="IPR034005">
    <property type="entry name" value="M3A_DCP"/>
</dbReference>
<dbReference type="InterPro" id="IPR024079">
    <property type="entry name" value="MetalloPept_cat_dom_sf"/>
</dbReference>
<dbReference type="InterPro" id="IPR024077">
    <property type="entry name" value="Neurolysin/TOP_dom2"/>
</dbReference>
<evidence type="ECO:0000313" key="10">
    <source>
        <dbReference type="EMBL" id="SMO78538.1"/>
    </source>
</evidence>
<keyword evidence="3 7" id="KW-0479">Metal-binding</keyword>